<name>A0AAD6BEH6_9TELE</name>
<dbReference type="AlphaFoldDB" id="A0AAD6BEH6"/>
<accession>A0AAD6BEH6</accession>
<organism evidence="2 3">
    <name type="scientific">Pogonophryne albipinna</name>
    <dbReference type="NCBI Taxonomy" id="1090488"/>
    <lineage>
        <taxon>Eukaryota</taxon>
        <taxon>Metazoa</taxon>
        <taxon>Chordata</taxon>
        <taxon>Craniata</taxon>
        <taxon>Vertebrata</taxon>
        <taxon>Euteleostomi</taxon>
        <taxon>Actinopterygii</taxon>
        <taxon>Neopterygii</taxon>
        <taxon>Teleostei</taxon>
        <taxon>Neoteleostei</taxon>
        <taxon>Acanthomorphata</taxon>
        <taxon>Eupercaria</taxon>
        <taxon>Perciformes</taxon>
        <taxon>Notothenioidei</taxon>
        <taxon>Pogonophryne</taxon>
    </lineage>
</organism>
<dbReference type="InterPro" id="IPR008906">
    <property type="entry name" value="HATC_C_dom"/>
</dbReference>
<dbReference type="Pfam" id="PF05699">
    <property type="entry name" value="Dimer_Tnp_hAT"/>
    <property type="match status" value="1"/>
</dbReference>
<dbReference type="PANTHER" id="PTHR46289">
    <property type="entry name" value="52 KDA REPRESSOR OF THE INHIBITOR OF THE PROTEIN KINASE-LIKE PROTEIN-RELATED"/>
    <property type="match status" value="1"/>
</dbReference>
<proteinExistence type="predicted"/>
<sequence>MEIFPGWNIAQVQTRFSAKCADQELKVHSRGIGYQDWKHLRKSLERHEKREDHCKSMSRQLTELDARFQEDQYGIMRTAAAILPKSKTFGEKDSLCTVCDHYHILVGDAELTVFYEQLNRKVAQKQNFPSLMEVLDSCASDIFPNFNKLLRVIITLPMTSCSVERLFSTVGRIKTSLRASMTTVRLNNLSLLSFERELCDSLDYDEIITIFNCKPRRLRLV</sequence>
<gene>
    <name evidence="2" type="ORF">JOQ06_005736</name>
</gene>
<comment type="caution">
    <text evidence="2">The sequence shown here is derived from an EMBL/GenBank/DDBJ whole genome shotgun (WGS) entry which is preliminary data.</text>
</comment>
<reference evidence="2" key="1">
    <citation type="submission" date="2022-11" db="EMBL/GenBank/DDBJ databases">
        <title>Chromosome-level genome of Pogonophryne albipinna.</title>
        <authorList>
            <person name="Jo E."/>
        </authorList>
    </citation>
    <scope>NUCLEOTIDE SEQUENCE</scope>
    <source>
        <strain evidence="2">SGF0006</strain>
        <tissue evidence="2">Muscle</tissue>
    </source>
</reference>
<keyword evidence="3" id="KW-1185">Reference proteome</keyword>
<dbReference type="PANTHER" id="PTHR46289:SF17">
    <property type="entry name" value="HAT C-TERMINAL DIMERISATION DOMAIN-CONTAINING PROTEIN"/>
    <property type="match status" value="1"/>
</dbReference>
<dbReference type="Proteomes" id="UP001219934">
    <property type="component" value="Unassembled WGS sequence"/>
</dbReference>
<dbReference type="GO" id="GO:0046983">
    <property type="term" value="F:protein dimerization activity"/>
    <property type="evidence" value="ECO:0007669"/>
    <property type="project" value="InterPro"/>
</dbReference>
<feature type="domain" description="HAT C-terminal dimerisation" evidence="1">
    <location>
        <begin position="137"/>
        <end position="197"/>
    </location>
</feature>
<evidence type="ECO:0000313" key="3">
    <source>
        <dbReference type="Proteomes" id="UP001219934"/>
    </source>
</evidence>
<evidence type="ECO:0000259" key="1">
    <source>
        <dbReference type="Pfam" id="PF05699"/>
    </source>
</evidence>
<dbReference type="EMBL" id="JAPTMU010000005">
    <property type="protein sequence ID" value="KAJ4943231.1"/>
    <property type="molecule type" value="Genomic_DNA"/>
</dbReference>
<protein>
    <recommendedName>
        <fullName evidence="1">HAT C-terminal dimerisation domain-containing protein</fullName>
    </recommendedName>
</protein>
<dbReference type="InterPro" id="IPR052958">
    <property type="entry name" value="IFN-induced_PKR_regulator"/>
</dbReference>
<evidence type="ECO:0000313" key="2">
    <source>
        <dbReference type="EMBL" id="KAJ4943231.1"/>
    </source>
</evidence>
<dbReference type="InterPro" id="IPR012337">
    <property type="entry name" value="RNaseH-like_sf"/>
</dbReference>
<dbReference type="SUPFAM" id="SSF53098">
    <property type="entry name" value="Ribonuclease H-like"/>
    <property type="match status" value="1"/>
</dbReference>